<feature type="transmembrane region" description="Helical" evidence="1">
    <location>
        <begin position="129"/>
        <end position="149"/>
    </location>
</feature>
<dbReference type="SUPFAM" id="SSF52540">
    <property type="entry name" value="P-loop containing nucleoside triphosphate hydrolases"/>
    <property type="match status" value="1"/>
</dbReference>
<keyword evidence="1" id="KW-0472">Membrane</keyword>
<feature type="transmembrane region" description="Helical" evidence="1">
    <location>
        <begin position="161"/>
        <end position="183"/>
    </location>
</feature>
<reference evidence="3 4" key="1">
    <citation type="submission" date="2020-05" db="EMBL/GenBank/DDBJ databases">
        <title>Genome Sequencing of Type Strains.</title>
        <authorList>
            <person name="Lemaire J.F."/>
            <person name="Inderbitzin P."/>
            <person name="Gregorio O.A."/>
            <person name="Collins S.B."/>
            <person name="Wespe N."/>
            <person name="Knight-Connoni V."/>
        </authorList>
    </citation>
    <scope>NUCLEOTIDE SEQUENCE [LARGE SCALE GENOMIC DNA]</scope>
    <source>
        <strain evidence="3 4">DSM 19942</strain>
    </source>
</reference>
<keyword evidence="1" id="KW-1133">Transmembrane helix</keyword>
<dbReference type="InterPro" id="IPR027417">
    <property type="entry name" value="P-loop_NTPase"/>
</dbReference>
<comment type="caution">
    <text evidence="3">The sequence shown here is derived from an EMBL/GenBank/DDBJ whole genome shotgun (WGS) entry which is preliminary data.</text>
</comment>
<accession>A0ABX2MIW1</accession>
<feature type="domain" description="KAP NTPase" evidence="2">
    <location>
        <begin position="251"/>
        <end position="524"/>
    </location>
</feature>
<sequence>MKLLTSKNEEELQDEIKRRYQNKRDINAFKEAEQKKLNSYRTQRLNLLEEQEQILQKLHSIEDDEQMKKAIEDLQKPKKNNNARYIEHLLRQTAWGMLWFLLYSGISLLFRLNSDIIFTMMLRHPMLEIFIKSMTIIGVIFVVLLYIAFGARSPRTWIPFGYLKGDTFLVGICTGSIVSYIIGQLEPLPGTILPYIDRIFMIIFATFLAYMFISCIIGYMLHNKKEDLSYAYQDSAIDRPIELIEEDMLQRKRFAMHLVSYLNRHEKGGYSVGIMGEWGSGKSSVFNFLQSFLPDDTIQINFKPWYFGKDNHNIIQNFLEQMSEKLRTTFFYKPKLERELAAYAKLFSSIQMKQGFITFSFKDIIDRTISSGDTSLTQLKGEIEHSLRQLDRPIYVFIDDLDRLDPQEIQTILKMIRLVADFPNITYILALDENIIVKSLQGMYQQDPNENTSEQARRYLEKFIQLPVYLPRVGQTELGELAWNMLTSLMKDLDKTMINIDKSVLTKYITRLKYNIRTLKRLMNMWELMIGMLDQEVELKDLLLLLMVKVNKPNLYDYIYANSTYFLEHQADVEKERVRFITLFPDYPIYEDLLKELLPYSEQLWNPDYKIKLNLVRDSQLSITNSRVFNRYFQYGLPEKEASNKQIDGLLSALENSDKKSILKTYSDFMNLFTPDQTNDAIRRRISKFHDSKTKLSQLLLAVSLRFSSLYDKDKLSYTAEQSSLVGLTRDLIIYVPQEALLSFIKYANIALSAHVYRFAARKRTDLQQQLQSTMKANLSSELRSPPSQKYLSEDAHLIFTLWRELENEDNIKKSVENWISDTNSLSNFLEYALPISKIQFIDYTTHVYLYNQVVELLKVLPAKRLSNLLIPLIQLPDQLEKLQPLQETNDEQLNLKAFSYAYHTLSNFVAMKLCEIIENAQLAKEIGPPNQAVIKLAENIHLFPNSKEREKVKNLQQQLHNLI</sequence>
<dbReference type="PANTHER" id="PTHR22674:SF6">
    <property type="entry name" value="NTPASE KAP FAMILY P-LOOP DOMAIN-CONTAINING PROTEIN 1"/>
    <property type="match status" value="1"/>
</dbReference>
<dbReference type="Gene3D" id="3.40.50.300">
    <property type="entry name" value="P-loop containing nucleotide triphosphate hydrolases"/>
    <property type="match status" value="1"/>
</dbReference>
<dbReference type="GeneID" id="97129876"/>
<gene>
    <name evidence="3" type="ORF">HP548_04130</name>
</gene>
<dbReference type="PANTHER" id="PTHR22674">
    <property type="entry name" value="NTPASE, KAP FAMILY P-LOOP DOMAIN-CONTAINING 1"/>
    <property type="match status" value="1"/>
</dbReference>
<organism evidence="3 4">
    <name type="scientific">Paenibacillus taichungensis</name>
    <dbReference type="NCBI Taxonomy" id="484184"/>
    <lineage>
        <taxon>Bacteria</taxon>
        <taxon>Bacillati</taxon>
        <taxon>Bacillota</taxon>
        <taxon>Bacilli</taxon>
        <taxon>Bacillales</taxon>
        <taxon>Paenibacillaceae</taxon>
        <taxon>Paenibacillus</taxon>
    </lineage>
</organism>
<dbReference type="RefSeq" id="WP_175380978.1">
    <property type="nucleotide sequence ID" value="NZ_CBCRYD010000021.1"/>
</dbReference>
<evidence type="ECO:0000259" key="2">
    <source>
        <dbReference type="Pfam" id="PF07693"/>
    </source>
</evidence>
<protein>
    <recommendedName>
        <fullName evidence="2">KAP NTPase domain-containing protein</fullName>
    </recommendedName>
</protein>
<feature type="transmembrane region" description="Helical" evidence="1">
    <location>
        <begin position="89"/>
        <end position="109"/>
    </location>
</feature>
<dbReference type="InterPro" id="IPR011646">
    <property type="entry name" value="KAP_P-loop"/>
</dbReference>
<evidence type="ECO:0000313" key="3">
    <source>
        <dbReference type="EMBL" id="NUU53277.1"/>
    </source>
</evidence>
<dbReference type="EMBL" id="JABMCC010000096">
    <property type="protein sequence ID" value="NUU53277.1"/>
    <property type="molecule type" value="Genomic_DNA"/>
</dbReference>
<dbReference type="Pfam" id="PF07693">
    <property type="entry name" value="KAP_NTPase"/>
    <property type="match status" value="1"/>
</dbReference>
<feature type="transmembrane region" description="Helical" evidence="1">
    <location>
        <begin position="195"/>
        <end position="221"/>
    </location>
</feature>
<evidence type="ECO:0000256" key="1">
    <source>
        <dbReference type="SAM" id="Phobius"/>
    </source>
</evidence>
<dbReference type="Proteomes" id="UP000577724">
    <property type="component" value="Unassembled WGS sequence"/>
</dbReference>
<dbReference type="InterPro" id="IPR052754">
    <property type="entry name" value="NTPase_KAP_P-loop"/>
</dbReference>
<proteinExistence type="predicted"/>
<evidence type="ECO:0000313" key="4">
    <source>
        <dbReference type="Proteomes" id="UP000577724"/>
    </source>
</evidence>
<keyword evidence="4" id="KW-1185">Reference proteome</keyword>
<name>A0ABX2MIW1_9BACL</name>
<keyword evidence="1" id="KW-0812">Transmembrane</keyword>